<evidence type="ECO:0000256" key="6">
    <source>
        <dbReference type="ARBA" id="ARBA00044805"/>
    </source>
</evidence>
<evidence type="ECO:0000256" key="4">
    <source>
        <dbReference type="ARBA" id="ARBA00044746"/>
    </source>
</evidence>
<dbReference type="InterPro" id="IPR019156">
    <property type="entry name" value="Ataxin-10_domain"/>
</dbReference>
<proteinExistence type="inferred from homology"/>
<gene>
    <name evidence="8" type="ORF">BN860_00518g</name>
</gene>
<name>A0A8J2TAB8_ZYGB2</name>
<evidence type="ECO:0000256" key="1">
    <source>
        <dbReference type="ARBA" id="ARBA00008384"/>
    </source>
</evidence>
<dbReference type="GO" id="GO:0051301">
    <property type="term" value="P:cell division"/>
    <property type="evidence" value="ECO:0007669"/>
    <property type="project" value="UniProtKB-KW"/>
</dbReference>
<dbReference type="EMBL" id="HG316464">
    <property type="protein sequence ID" value="CDF91336.1"/>
    <property type="molecule type" value="Genomic_DNA"/>
</dbReference>
<dbReference type="PANTHER" id="PTHR13255">
    <property type="entry name" value="ATAXIN-10"/>
    <property type="match status" value="1"/>
</dbReference>
<sequence length="524" mass="59914">MLAEVLIVVDRFAKPLQDCSLDLNAYEALLDELDPIVRRSSQDEKYRQTLASSEELWEKLKTALQNVKNVSGKEAIRSIYLRCVRALLLLMRNLSVSNQHIARRMLLQFAVVKAFIEAVNGNYCYDEMETSLYMAATSFLYNVTKEAVLFDDANIRSVDLFLHYPVNHPNKSAPLLLPCTLLFLNLTTSDDYLYHFLKQQGQNDIIYHFFVSEIVQHHTALFNHLDKNPTEDAKYELGTMDAIILKIFSNAVTCESFGPYLQNAKKDDSEKFFKILKLAQLVVTSSENWDKFQLTNIMTWCFPIMQNTAEAVNEYFRNHHENLEMAQGLHAELNISLDIISSLCKYEHVHQYLLSYDGLETLVSLLKVLEDNLIRINFYKSANGSIKSIKATNSRGEKIIDQQILSHRIDLTNYQILATNFPESKSFIVEIIASLTHQNPIVQNKMRTLGGLGLVLSNCTIDENDPFIKERSIICIKFLLRNNEENQDYVASLEAKKAVQDETLAEVGYEIQIGENGKVNLAPK</sequence>
<dbReference type="OrthoDB" id="379794at2759"/>
<protein>
    <recommendedName>
        <fullName evidence="5">Ataxin-10 homolog</fullName>
    </recommendedName>
    <alternativeName>
        <fullName evidence="6">Copper transport protein 86</fullName>
    </alternativeName>
</protein>
<dbReference type="Proteomes" id="UP000019375">
    <property type="component" value="Unassembled WGS sequence"/>
</dbReference>
<dbReference type="Gene3D" id="1.25.10.10">
    <property type="entry name" value="Leucine-rich Repeat Variant"/>
    <property type="match status" value="1"/>
</dbReference>
<dbReference type="InterPro" id="IPR011989">
    <property type="entry name" value="ARM-like"/>
</dbReference>
<feature type="domain" description="Ataxin-10" evidence="7">
    <location>
        <begin position="425"/>
        <end position="521"/>
    </location>
</feature>
<dbReference type="PANTHER" id="PTHR13255:SF0">
    <property type="entry name" value="ATAXIN-10"/>
    <property type="match status" value="1"/>
</dbReference>
<accession>A0A8J2TAB8</accession>
<keyword evidence="9" id="KW-1185">Reference proteome</keyword>
<dbReference type="AlphaFoldDB" id="A0A8J2TAB8"/>
<evidence type="ECO:0000256" key="3">
    <source>
        <dbReference type="ARBA" id="ARBA00023306"/>
    </source>
</evidence>
<dbReference type="GO" id="GO:0005829">
    <property type="term" value="C:cytosol"/>
    <property type="evidence" value="ECO:0007669"/>
    <property type="project" value="TreeGrafter"/>
</dbReference>
<evidence type="ECO:0000256" key="2">
    <source>
        <dbReference type="ARBA" id="ARBA00022618"/>
    </source>
</evidence>
<keyword evidence="3" id="KW-0131">Cell cycle</keyword>
<keyword evidence="2" id="KW-0132">Cell division</keyword>
<comment type="similarity">
    <text evidence="1">Belongs to the ataxin-10 family.</text>
</comment>
<evidence type="ECO:0000256" key="5">
    <source>
        <dbReference type="ARBA" id="ARBA00044801"/>
    </source>
</evidence>
<reference evidence="9" key="1">
    <citation type="journal article" date="2013" name="Genome Announc.">
        <title>Genome sequence of the food spoilage yeast Zygosaccharomyces bailii CLIB 213(T).</title>
        <authorList>
            <person name="Galeote V."/>
            <person name="Bigey F."/>
            <person name="Devillers H."/>
            <person name="Neuveglise C."/>
            <person name="Dequin S."/>
        </authorList>
    </citation>
    <scope>NUCLEOTIDE SEQUENCE [LARGE SCALE GENOMIC DNA]</scope>
    <source>
        <strain evidence="9">CLIB 213 / ATCC 58445 / CBS 680 / CCRC 21525 / NBRC 1098 / NCYC 1416 / NRRL Y-2227</strain>
    </source>
</reference>
<evidence type="ECO:0000313" key="8">
    <source>
        <dbReference type="EMBL" id="CDF91336.1"/>
    </source>
</evidence>
<evidence type="ECO:0000313" key="9">
    <source>
        <dbReference type="Proteomes" id="UP000019375"/>
    </source>
</evidence>
<dbReference type="InterPro" id="IPR016024">
    <property type="entry name" value="ARM-type_fold"/>
</dbReference>
<dbReference type="SUPFAM" id="SSF48371">
    <property type="entry name" value="ARM repeat"/>
    <property type="match status" value="1"/>
</dbReference>
<comment type="function">
    <text evidence="4">May play a role in the regulation of cytokinesis.</text>
</comment>
<organism evidence="8 9">
    <name type="scientific">Zygosaccharomyces bailii (strain CLIB 213 / ATCC 58445 / CBS 680 / BCRC 21525 / NBRC 1098 / NCYC 1416 / NRRL Y-2227)</name>
    <dbReference type="NCBI Taxonomy" id="1333698"/>
    <lineage>
        <taxon>Eukaryota</taxon>
        <taxon>Fungi</taxon>
        <taxon>Dikarya</taxon>
        <taxon>Ascomycota</taxon>
        <taxon>Saccharomycotina</taxon>
        <taxon>Saccharomycetes</taxon>
        <taxon>Saccharomycetales</taxon>
        <taxon>Saccharomycetaceae</taxon>
        <taxon>Zygosaccharomyces</taxon>
    </lineage>
</organism>
<dbReference type="Pfam" id="PF09759">
    <property type="entry name" value="Atx10homo_assoc"/>
    <property type="match status" value="1"/>
</dbReference>
<evidence type="ECO:0000259" key="7">
    <source>
        <dbReference type="Pfam" id="PF09759"/>
    </source>
</evidence>
<dbReference type="InterPro" id="IPR051374">
    <property type="entry name" value="Ataxin-10/CTR86_families"/>
</dbReference>